<accession>A0A5N5FR27</accession>
<keyword evidence="1" id="KW-0812">Transmembrane</keyword>
<keyword evidence="3" id="KW-1185">Reference proteome</keyword>
<protein>
    <submittedName>
        <fullName evidence="2">Uncharacterized protein</fullName>
    </submittedName>
</protein>
<reference evidence="2 3" key="1">
    <citation type="submission" date="2019-09" db="EMBL/GenBank/DDBJ databases">
        <authorList>
            <person name="Ou C."/>
        </authorList>
    </citation>
    <scope>NUCLEOTIDE SEQUENCE [LARGE SCALE GENOMIC DNA]</scope>
    <source>
        <strain evidence="2">S2</strain>
        <tissue evidence="2">Leaf</tissue>
    </source>
</reference>
<reference evidence="2 3" key="3">
    <citation type="submission" date="2019-11" db="EMBL/GenBank/DDBJ databases">
        <title>A de novo genome assembly of a pear dwarfing rootstock.</title>
        <authorList>
            <person name="Wang F."/>
            <person name="Wang J."/>
            <person name="Li S."/>
            <person name="Zhang Y."/>
            <person name="Fang M."/>
            <person name="Ma L."/>
            <person name="Zhao Y."/>
            <person name="Jiang S."/>
        </authorList>
    </citation>
    <scope>NUCLEOTIDE SEQUENCE [LARGE SCALE GENOMIC DNA]</scope>
    <source>
        <strain evidence="2">S2</strain>
        <tissue evidence="2">Leaf</tissue>
    </source>
</reference>
<evidence type="ECO:0000256" key="1">
    <source>
        <dbReference type="SAM" id="Phobius"/>
    </source>
</evidence>
<evidence type="ECO:0000313" key="3">
    <source>
        <dbReference type="Proteomes" id="UP000327157"/>
    </source>
</evidence>
<evidence type="ECO:0000313" key="2">
    <source>
        <dbReference type="EMBL" id="KAB2605578.1"/>
    </source>
</evidence>
<name>A0A5N5FR27_9ROSA</name>
<sequence length="72" mass="8104">MVHPWPEYFSPGHQSLQVTGLEDDAEVADSWKIPDYAVCKFGISILGVSGIGKVLFCLTIAVFYIFFKKFDM</sequence>
<dbReference type="EMBL" id="SMOL01000559">
    <property type="protein sequence ID" value="KAB2605578.1"/>
    <property type="molecule type" value="Genomic_DNA"/>
</dbReference>
<comment type="caution">
    <text evidence="2">The sequence shown here is derived from an EMBL/GenBank/DDBJ whole genome shotgun (WGS) entry which is preliminary data.</text>
</comment>
<dbReference type="Proteomes" id="UP000327157">
    <property type="component" value="Chromosome 11"/>
</dbReference>
<keyword evidence="1" id="KW-1133">Transmembrane helix</keyword>
<keyword evidence="1" id="KW-0472">Membrane</keyword>
<gene>
    <name evidence="2" type="ORF">D8674_005295</name>
</gene>
<proteinExistence type="predicted"/>
<feature type="transmembrane region" description="Helical" evidence="1">
    <location>
        <begin position="41"/>
        <end position="67"/>
    </location>
</feature>
<reference evidence="3" key="2">
    <citation type="submission" date="2019-10" db="EMBL/GenBank/DDBJ databases">
        <title>A de novo genome assembly of a pear dwarfing rootstock.</title>
        <authorList>
            <person name="Wang F."/>
            <person name="Wang J."/>
            <person name="Li S."/>
            <person name="Zhang Y."/>
            <person name="Fang M."/>
            <person name="Ma L."/>
            <person name="Zhao Y."/>
            <person name="Jiang S."/>
        </authorList>
    </citation>
    <scope>NUCLEOTIDE SEQUENCE [LARGE SCALE GENOMIC DNA]</scope>
</reference>
<dbReference type="AlphaFoldDB" id="A0A5N5FR27"/>
<organism evidence="2 3">
    <name type="scientific">Pyrus ussuriensis x Pyrus communis</name>
    <dbReference type="NCBI Taxonomy" id="2448454"/>
    <lineage>
        <taxon>Eukaryota</taxon>
        <taxon>Viridiplantae</taxon>
        <taxon>Streptophyta</taxon>
        <taxon>Embryophyta</taxon>
        <taxon>Tracheophyta</taxon>
        <taxon>Spermatophyta</taxon>
        <taxon>Magnoliopsida</taxon>
        <taxon>eudicotyledons</taxon>
        <taxon>Gunneridae</taxon>
        <taxon>Pentapetalae</taxon>
        <taxon>rosids</taxon>
        <taxon>fabids</taxon>
        <taxon>Rosales</taxon>
        <taxon>Rosaceae</taxon>
        <taxon>Amygdaloideae</taxon>
        <taxon>Maleae</taxon>
        <taxon>Pyrus</taxon>
    </lineage>
</organism>